<evidence type="ECO:0000259" key="1">
    <source>
        <dbReference type="SMART" id="SM00460"/>
    </source>
</evidence>
<organism evidence="2 3">
    <name type="scientific">Catonella morbi ATCC 51271</name>
    <dbReference type="NCBI Taxonomy" id="592026"/>
    <lineage>
        <taxon>Bacteria</taxon>
        <taxon>Bacillati</taxon>
        <taxon>Bacillota</taxon>
        <taxon>Clostridia</taxon>
        <taxon>Lachnospirales</taxon>
        <taxon>Lachnospiraceae</taxon>
        <taxon>Catonella</taxon>
    </lineage>
</organism>
<evidence type="ECO:0000313" key="2">
    <source>
        <dbReference type="EMBL" id="ESL03530.1"/>
    </source>
</evidence>
<dbReference type="EMBL" id="ACIL03000009">
    <property type="protein sequence ID" value="ESL03530.1"/>
    <property type="molecule type" value="Genomic_DNA"/>
</dbReference>
<dbReference type="Pfam" id="PF01841">
    <property type="entry name" value="Transglut_core"/>
    <property type="match status" value="1"/>
</dbReference>
<proteinExistence type="predicted"/>
<dbReference type="InterPro" id="IPR038765">
    <property type="entry name" value="Papain-like_cys_pep_sf"/>
</dbReference>
<dbReference type="RefSeq" id="WP_023354122.1">
    <property type="nucleotide sequence ID" value="NZ_KI535367.1"/>
</dbReference>
<dbReference type="HOGENOM" id="CLU_666815_0_0_9"/>
<dbReference type="PANTHER" id="PTHR46333">
    <property type="entry name" value="CYTOKINESIS PROTEIN 3"/>
    <property type="match status" value="1"/>
</dbReference>
<evidence type="ECO:0000313" key="3">
    <source>
        <dbReference type="Proteomes" id="UP000018227"/>
    </source>
</evidence>
<keyword evidence="3" id="KW-1185">Reference proteome</keyword>
<dbReference type="Proteomes" id="UP000018227">
    <property type="component" value="Unassembled WGS sequence"/>
</dbReference>
<dbReference type="PANTHER" id="PTHR46333:SF2">
    <property type="entry name" value="CYTOKINESIS PROTEIN 3"/>
    <property type="match status" value="1"/>
</dbReference>
<reference evidence="2 3" key="1">
    <citation type="submission" date="2013-06" db="EMBL/GenBank/DDBJ databases">
        <authorList>
            <person name="Weinstock G."/>
            <person name="Sodergren E."/>
            <person name="Clifton S."/>
            <person name="Fulton L."/>
            <person name="Fulton B."/>
            <person name="Courtney L."/>
            <person name="Fronick C."/>
            <person name="Harrison M."/>
            <person name="Strong C."/>
            <person name="Farmer C."/>
            <person name="Delahaunty K."/>
            <person name="Markovic C."/>
            <person name="Hall O."/>
            <person name="Minx P."/>
            <person name="Tomlinson C."/>
            <person name="Mitreva M."/>
            <person name="Nelson J."/>
            <person name="Hou S."/>
            <person name="Wollam A."/>
            <person name="Pepin K.H."/>
            <person name="Johnson M."/>
            <person name="Bhonagiri V."/>
            <person name="Nash W.E."/>
            <person name="Warren W."/>
            <person name="Chinwalla A."/>
            <person name="Mardis E.R."/>
            <person name="Wilson R.K."/>
        </authorList>
    </citation>
    <scope>NUCLEOTIDE SEQUENCE [LARGE SCALE GENOMIC DNA]</scope>
    <source>
        <strain evidence="2 3">ATCC 51271</strain>
    </source>
</reference>
<dbReference type="AlphaFoldDB" id="V2Z9B1"/>
<comment type="caution">
    <text evidence="2">The sequence shown here is derived from an EMBL/GenBank/DDBJ whole genome shotgun (WGS) entry which is preliminary data.</text>
</comment>
<dbReference type="GO" id="GO:0005737">
    <property type="term" value="C:cytoplasm"/>
    <property type="evidence" value="ECO:0007669"/>
    <property type="project" value="TreeGrafter"/>
</dbReference>
<sequence length="412" mass="48624">MERRKFKLFILILALLSILITSPNVGDVYADNLNLPATVHSRGDVAYSGLITTRKQLVNAFIKHVKNLDTNFTLKISYRAISNNQTALRGLWHDFNKHPDFNEIMEHAKIRNSVTYNYSSYFLLKMDMKYNISKKQAKKLLKKVTPIIKSKKQLIKVMRKHVERLDKNFYINIDRKVLNINNKKQYDAFWNELYDIPEFNDVSRYFKNFKSYQHDYKNYYKWIIKTKYSISKKELNYTKNFVKNWVKENINGGMSEEAKVRAINDFMVDNYRYTYGDKGQSPKTSKKRFEEKLGKYSVHSCFSLLYGGGGVCDAKSKLFYRLAKEAGLKVIFITGYVNGNTLHAWNMVKVDGNWYHLDNTWNRATRVGMTEDEYFNSRDYYLKSDATMRKEYHTWKTGKYPKANSDYPLTEG</sequence>
<protein>
    <recommendedName>
        <fullName evidence="1">Transglutaminase-like domain-containing protein</fullName>
    </recommendedName>
</protein>
<dbReference type="Gene3D" id="3.10.620.30">
    <property type="match status" value="1"/>
</dbReference>
<name>V2Z9B1_9FIRM</name>
<accession>V2Z9B1</accession>
<gene>
    <name evidence="2" type="ORF">GCWU0000282_001242</name>
</gene>
<dbReference type="InterPro" id="IPR002931">
    <property type="entry name" value="Transglutaminase-like"/>
</dbReference>
<dbReference type="SUPFAM" id="SSF54001">
    <property type="entry name" value="Cysteine proteinases"/>
    <property type="match status" value="1"/>
</dbReference>
<feature type="domain" description="Transglutaminase-like" evidence="1">
    <location>
        <begin position="304"/>
        <end position="361"/>
    </location>
</feature>
<dbReference type="InterPro" id="IPR052557">
    <property type="entry name" value="CAP/Cytokinesis_protein"/>
</dbReference>
<dbReference type="OrthoDB" id="9788327at2"/>
<dbReference type="SMART" id="SM00460">
    <property type="entry name" value="TGc"/>
    <property type="match status" value="1"/>
</dbReference>
<dbReference type="STRING" id="592026.GCWU0000282_001242"/>
<dbReference type="eggNOG" id="COG5279">
    <property type="taxonomic scope" value="Bacteria"/>
</dbReference>